<comment type="caution">
    <text evidence="8">The sequence shown here is derived from an EMBL/GenBank/DDBJ whole genome shotgun (WGS) entry which is preliminary data.</text>
</comment>
<comment type="subcellular location">
    <subcellularLocation>
        <location evidence="4">Cell outer membrane</location>
    </subcellularLocation>
</comment>
<protein>
    <recommendedName>
        <fullName evidence="4">Outer membrane protein assembly factor BamB</fullName>
    </recommendedName>
</protein>
<keyword evidence="1 4" id="KW-0732">Signal</keyword>
<dbReference type="NCBIfam" id="TIGR03300">
    <property type="entry name" value="assembly_YfgL"/>
    <property type="match status" value="1"/>
</dbReference>
<gene>
    <name evidence="4 8" type="primary">bamB</name>
    <name evidence="8" type="ORF">DZC52_01755</name>
</gene>
<feature type="region of interest" description="Disordered" evidence="5">
    <location>
        <begin position="1"/>
        <end position="28"/>
    </location>
</feature>
<dbReference type="InterPro" id="IPR015943">
    <property type="entry name" value="WD40/YVTN_repeat-like_dom_sf"/>
</dbReference>
<feature type="transmembrane region" description="Helical" evidence="6">
    <location>
        <begin position="39"/>
        <end position="59"/>
    </location>
</feature>
<keyword evidence="3 4" id="KW-0998">Cell outer membrane</keyword>
<evidence type="ECO:0000256" key="1">
    <source>
        <dbReference type="ARBA" id="ARBA00022729"/>
    </source>
</evidence>
<organism evidence="8 9">
    <name type="scientific">Wenzhouxiangella sediminis</name>
    <dbReference type="NCBI Taxonomy" id="1792836"/>
    <lineage>
        <taxon>Bacteria</taxon>
        <taxon>Pseudomonadati</taxon>
        <taxon>Pseudomonadota</taxon>
        <taxon>Gammaproteobacteria</taxon>
        <taxon>Chromatiales</taxon>
        <taxon>Wenzhouxiangellaceae</taxon>
        <taxon>Wenzhouxiangella</taxon>
    </lineage>
</organism>
<evidence type="ECO:0000256" key="2">
    <source>
        <dbReference type="ARBA" id="ARBA00023136"/>
    </source>
</evidence>
<comment type="similarity">
    <text evidence="4">Belongs to the BamB family.</text>
</comment>
<dbReference type="GO" id="GO:0043165">
    <property type="term" value="P:Gram-negative-bacterium-type cell outer membrane assembly"/>
    <property type="evidence" value="ECO:0007669"/>
    <property type="project" value="UniProtKB-UniRule"/>
</dbReference>
<dbReference type="InterPro" id="IPR018391">
    <property type="entry name" value="PQQ_b-propeller_rpt"/>
</dbReference>
<comment type="subunit">
    <text evidence="4">Part of the Bam complex.</text>
</comment>
<keyword evidence="9" id="KW-1185">Reference proteome</keyword>
<dbReference type="PANTHER" id="PTHR34512:SF30">
    <property type="entry name" value="OUTER MEMBRANE PROTEIN ASSEMBLY FACTOR BAMB"/>
    <property type="match status" value="1"/>
</dbReference>
<dbReference type="OrthoDB" id="5173551at2"/>
<reference evidence="8 9" key="1">
    <citation type="submission" date="2018-08" db="EMBL/GenBank/DDBJ databases">
        <title>Wenzhouxiangella salilacus sp. nov., a novel bacterium isolated from a saline lake in Xinjiang Province, China.</title>
        <authorList>
            <person name="Han S."/>
        </authorList>
    </citation>
    <scope>NUCLEOTIDE SEQUENCE [LARGE SCALE GENOMIC DNA]</scope>
    <source>
        <strain evidence="8 9">XDB06</strain>
    </source>
</reference>
<dbReference type="AlphaFoldDB" id="A0A3E1KBW7"/>
<dbReference type="InterPro" id="IPR017687">
    <property type="entry name" value="BamB"/>
</dbReference>
<sequence length="422" mass="45941">MGRCPGPAHGRRGQPAAAPDQDRRRNDRRRSFVTRQGRLFLLVPALLALAGCQTIGGWFGGGSDEPEPAELTEISQPVPIDRVWSVDTGEGTNRSQPRIRPVYTDGQVWVADHEGLITAVDAETGRVQREIDIELPISAGPTVTPDLVIVGTFDGELVVIDRESGRIQWRAQLSSEILAKPVLHDGIVVARCIDGRVFGLDRSDGARIWVHDRSVPLLTLRGNGDPLPRAGQVYIGYDDGQVTAIRVSDGSVLWEQRVSAPEGRTELDRLADIDGPMLVVGTELYVVTYHGRLAGLALESGRTLWVKDISSSSGLSLRRTQLAVTDSEDNVWLVDRRNGATLWRDDQLLRRELTRPVFLGGLVAVGDFEGYLHFFDADSGQIVGRARAGDDAPAAAPLVVGDTLYLLDEGGRLSAWRVGRSG</sequence>
<dbReference type="GO" id="GO:0051205">
    <property type="term" value="P:protein insertion into membrane"/>
    <property type="evidence" value="ECO:0007669"/>
    <property type="project" value="UniProtKB-UniRule"/>
</dbReference>
<dbReference type="EMBL" id="QUZK01000012">
    <property type="protein sequence ID" value="RFF32218.1"/>
    <property type="molecule type" value="Genomic_DNA"/>
</dbReference>
<accession>A0A3E1KBW7</accession>
<dbReference type="HAMAP" id="MF_00923">
    <property type="entry name" value="OM_assembly_BamB"/>
    <property type="match status" value="1"/>
</dbReference>
<dbReference type="SUPFAM" id="SSF50998">
    <property type="entry name" value="Quinoprotein alcohol dehydrogenase-like"/>
    <property type="match status" value="1"/>
</dbReference>
<evidence type="ECO:0000313" key="9">
    <source>
        <dbReference type="Proteomes" id="UP000260351"/>
    </source>
</evidence>
<evidence type="ECO:0000256" key="5">
    <source>
        <dbReference type="SAM" id="MobiDB-lite"/>
    </source>
</evidence>
<dbReference type="InterPro" id="IPR002372">
    <property type="entry name" value="PQQ_rpt_dom"/>
</dbReference>
<evidence type="ECO:0000256" key="4">
    <source>
        <dbReference type="HAMAP-Rule" id="MF_00923"/>
    </source>
</evidence>
<dbReference type="GO" id="GO:0009279">
    <property type="term" value="C:cell outer membrane"/>
    <property type="evidence" value="ECO:0007669"/>
    <property type="project" value="UniProtKB-SubCell"/>
</dbReference>
<proteinExistence type="inferred from homology"/>
<comment type="function">
    <text evidence="4">Part of the outer membrane protein assembly complex, which is involved in assembly and insertion of beta-barrel proteins into the outer membrane.</text>
</comment>
<evidence type="ECO:0000313" key="8">
    <source>
        <dbReference type="EMBL" id="RFF32218.1"/>
    </source>
</evidence>
<keyword evidence="2 4" id="KW-0472">Membrane</keyword>
<dbReference type="Proteomes" id="UP000260351">
    <property type="component" value="Unassembled WGS sequence"/>
</dbReference>
<evidence type="ECO:0000256" key="6">
    <source>
        <dbReference type="SAM" id="Phobius"/>
    </source>
</evidence>
<feature type="domain" description="Pyrrolo-quinoline quinone repeat" evidence="7">
    <location>
        <begin position="114"/>
        <end position="344"/>
    </location>
</feature>
<evidence type="ECO:0000259" key="7">
    <source>
        <dbReference type="Pfam" id="PF13360"/>
    </source>
</evidence>
<keyword evidence="6" id="KW-1133">Transmembrane helix</keyword>
<dbReference type="Pfam" id="PF13360">
    <property type="entry name" value="PQQ_2"/>
    <property type="match status" value="1"/>
</dbReference>
<dbReference type="PANTHER" id="PTHR34512">
    <property type="entry name" value="CELL SURFACE PROTEIN"/>
    <property type="match status" value="1"/>
</dbReference>
<evidence type="ECO:0000256" key="3">
    <source>
        <dbReference type="ARBA" id="ARBA00023237"/>
    </source>
</evidence>
<keyword evidence="6" id="KW-0812">Transmembrane</keyword>
<dbReference type="InterPro" id="IPR011047">
    <property type="entry name" value="Quinoprotein_ADH-like_sf"/>
</dbReference>
<name>A0A3E1KBW7_9GAMM</name>
<dbReference type="Gene3D" id="2.130.10.10">
    <property type="entry name" value="YVTN repeat-like/Quinoprotein amine dehydrogenase"/>
    <property type="match status" value="1"/>
</dbReference>
<dbReference type="SMART" id="SM00564">
    <property type="entry name" value="PQQ"/>
    <property type="match status" value="6"/>
</dbReference>